<gene>
    <name evidence="2" type="ORF">GCM10010430_64240</name>
</gene>
<keyword evidence="1" id="KW-0812">Transmembrane</keyword>
<evidence type="ECO:0000313" key="2">
    <source>
        <dbReference type="EMBL" id="GAA2269686.1"/>
    </source>
</evidence>
<sequence length="103" mass="10511">MDRRAERTGWAEPLGYTVGAMGETQREQPGGRLARLVGGCAVERHQLLISAVGAACVAAGIVVAVLVPESDGPAWAMAVAGCLAAGVLLLTRVALALFRSTGP</sequence>
<keyword evidence="1" id="KW-1133">Transmembrane helix</keyword>
<accession>A0ABN3ETT4</accession>
<evidence type="ECO:0000313" key="3">
    <source>
        <dbReference type="Proteomes" id="UP001500305"/>
    </source>
</evidence>
<keyword evidence="1" id="KW-0472">Membrane</keyword>
<keyword evidence="3" id="KW-1185">Reference proteome</keyword>
<dbReference type="EMBL" id="BAAATR010000039">
    <property type="protein sequence ID" value="GAA2269686.1"/>
    <property type="molecule type" value="Genomic_DNA"/>
</dbReference>
<protein>
    <submittedName>
        <fullName evidence="2">Uncharacterized protein</fullName>
    </submittedName>
</protein>
<name>A0ABN3ETT4_9ACTN</name>
<feature type="transmembrane region" description="Helical" evidence="1">
    <location>
        <begin position="47"/>
        <end position="68"/>
    </location>
</feature>
<feature type="transmembrane region" description="Helical" evidence="1">
    <location>
        <begin position="74"/>
        <end position="98"/>
    </location>
</feature>
<organism evidence="2 3">
    <name type="scientific">Kitasatospora cystarginea</name>
    <dbReference type="NCBI Taxonomy" id="58350"/>
    <lineage>
        <taxon>Bacteria</taxon>
        <taxon>Bacillati</taxon>
        <taxon>Actinomycetota</taxon>
        <taxon>Actinomycetes</taxon>
        <taxon>Kitasatosporales</taxon>
        <taxon>Streptomycetaceae</taxon>
        <taxon>Kitasatospora</taxon>
    </lineage>
</organism>
<dbReference type="Proteomes" id="UP001500305">
    <property type="component" value="Unassembled WGS sequence"/>
</dbReference>
<reference evidence="2 3" key="1">
    <citation type="journal article" date="2019" name="Int. J. Syst. Evol. Microbiol.">
        <title>The Global Catalogue of Microorganisms (GCM) 10K type strain sequencing project: providing services to taxonomists for standard genome sequencing and annotation.</title>
        <authorList>
            <consortium name="The Broad Institute Genomics Platform"/>
            <consortium name="The Broad Institute Genome Sequencing Center for Infectious Disease"/>
            <person name="Wu L."/>
            <person name="Ma J."/>
        </authorList>
    </citation>
    <scope>NUCLEOTIDE SEQUENCE [LARGE SCALE GENOMIC DNA]</scope>
    <source>
        <strain evidence="2 3">JCM 7356</strain>
    </source>
</reference>
<evidence type="ECO:0000256" key="1">
    <source>
        <dbReference type="SAM" id="Phobius"/>
    </source>
</evidence>
<proteinExistence type="predicted"/>
<comment type="caution">
    <text evidence="2">The sequence shown here is derived from an EMBL/GenBank/DDBJ whole genome shotgun (WGS) entry which is preliminary data.</text>
</comment>